<gene>
    <name evidence="7" type="ORF">FHX34_106188</name>
</gene>
<dbReference type="PIRSF" id="PIRSF000137">
    <property type="entry name" value="Alcohol_oxidase"/>
    <property type="match status" value="1"/>
</dbReference>
<dbReference type="GO" id="GO:0016614">
    <property type="term" value="F:oxidoreductase activity, acting on CH-OH group of donors"/>
    <property type="evidence" value="ECO:0007669"/>
    <property type="project" value="InterPro"/>
</dbReference>
<evidence type="ECO:0000256" key="5">
    <source>
        <dbReference type="PIRSR" id="PIRSR000137-2"/>
    </source>
</evidence>
<dbReference type="Pfam" id="PF05199">
    <property type="entry name" value="GMC_oxred_C"/>
    <property type="match status" value="1"/>
</dbReference>
<dbReference type="AlphaFoldDB" id="A0A561VIL0"/>
<keyword evidence="3" id="KW-0285">Flavoprotein</keyword>
<protein>
    <submittedName>
        <fullName evidence="7">Choline dehydrogenase</fullName>
    </submittedName>
</protein>
<evidence type="ECO:0000256" key="1">
    <source>
        <dbReference type="ARBA" id="ARBA00001974"/>
    </source>
</evidence>
<dbReference type="PROSITE" id="PS00624">
    <property type="entry name" value="GMC_OXRED_2"/>
    <property type="match status" value="1"/>
</dbReference>
<dbReference type="PANTHER" id="PTHR11552:SF147">
    <property type="entry name" value="CHOLINE DEHYDROGENASE, MITOCHONDRIAL"/>
    <property type="match status" value="1"/>
</dbReference>
<keyword evidence="8" id="KW-1185">Reference proteome</keyword>
<comment type="caution">
    <text evidence="7">The sequence shown here is derived from an EMBL/GenBank/DDBJ whole genome shotgun (WGS) entry which is preliminary data.</text>
</comment>
<organism evidence="7 8">
    <name type="scientific">Actinoplanes teichomyceticus</name>
    <dbReference type="NCBI Taxonomy" id="1867"/>
    <lineage>
        <taxon>Bacteria</taxon>
        <taxon>Bacillati</taxon>
        <taxon>Actinomycetota</taxon>
        <taxon>Actinomycetes</taxon>
        <taxon>Micromonosporales</taxon>
        <taxon>Micromonosporaceae</taxon>
        <taxon>Actinoplanes</taxon>
    </lineage>
</organism>
<feature type="binding site" evidence="5">
    <location>
        <begin position="435"/>
        <end position="436"/>
    </location>
    <ligand>
        <name>FAD</name>
        <dbReference type="ChEBI" id="CHEBI:57692"/>
    </ligand>
</feature>
<dbReference type="EMBL" id="VIWY01000006">
    <property type="protein sequence ID" value="TWG11458.1"/>
    <property type="molecule type" value="Genomic_DNA"/>
</dbReference>
<dbReference type="InterPro" id="IPR036188">
    <property type="entry name" value="FAD/NAD-bd_sf"/>
</dbReference>
<dbReference type="InterPro" id="IPR000172">
    <property type="entry name" value="GMC_OxRdtase_N"/>
</dbReference>
<dbReference type="Gene3D" id="3.50.50.60">
    <property type="entry name" value="FAD/NAD(P)-binding domain"/>
    <property type="match status" value="1"/>
</dbReference>
<feature type="domain" description="Glucose-methanol-choline oxidoreductase N-terminal" evidence="6">
    <location>
        <begin position="239"/>
        <end position="253"/>
    </location>
</feature>
<evidence type="ECO:0000256" key="3">
    <source>
        <dbReference type="ARBA" id="ARBA00022630"/>
    </source>
</evidence>
<evidence type="ECO:0000313" key="7">
    <source>
        <dbReference type="EMBL" id="TWG11458.1"/>
    </source>
</evidence>
<comment type="cofactor">
    <cofactor evidence="1 5">
        <name>FAD</name>
        <dbReference type="ChEBI" id="CHEBI:57692"/>
    </cofactor>
</comment>
<dbReference type="RefSeq" id="WP_164465958.1">
    <property type="nucleotide sequence ID" value="NZ_BOMX01000134.1"/>
</dbReference>
<sequence>MHSPPAGTYDVIILGGGVAGCVLAARLSESPETSVLLVEAGPDYGPDRSAWPEKELNARVLPREDVWEPVAEPYRIRARVLGGSSVINGCWHTWGSAHDYAEWAAVAGPEWSEAALEPFRRQAVAKMRVRPVPDSELSPWSSGSLTAAGELGYPWEADMAAPSSGPSCGCPPVNAVGSLRWNAAFAYLEEARARPNLTILDRTAVHRLIIRDGAVTGAEVERDGQRSTLTGGAYILSAGAFGSPAVLLRSGVGPAADLESLGIPVQIDLPGVGANLTDHPSLVLPLTPTAELNAALLEREEAGELYASQVAIKAASPLCADGSWDLHLLPTAGAPLFGTLPRGQYEVGIAAFLMKPHSRGRVFLRSADPAVPIGIEPGFLSDPEGRDLRVARWGLTRAVELAGSVALKSLATVRPGPLPHELPDADLRAQAGSYWHPVSTCAAGRDGDEAAVVDGTGRVRGLSNLRVIDASILPTITASNTQLPTLVVAEMLAARIRGQ</sequence>
<comment type="similarity">
    <text evidence="2">Belongs to the GMC oxidoreductase family.</text>
</comment>
<feature type="binding site" evidence="5">
    <location>
        <position position="205"/>
    </location>
    <ligand>
        <name>FAD</name>
        <dbReference type="ChEBI" id="CHEBI:57692"/>
    </ligand>
</feature>
<dbReference type="InterPro" id="IPR012132">
    <property type="entry name" value="GMC_OxRdtase"/>
</dbReference>
<proteinExistence type="inferred from homology"/>
<dbReference type="Pfam" id="PF00732">
    <property type="entry name" value="GMC_oxred_N"/>
    <property type="match status" value="1"/>
</dbReference>
<dbReference type="SUPFAM" id="SSF54373">
    <property type="entry name" value="FAD-linked reductases, C-terminal domain"/>
    <property type="match status" value="1"/>
</dbReference>
<name>A0A561VIL0_ACTTI</name>
<accession>A0A561VIL0</accession>
<evidence type="ECO:0000256" key="4">
    <source>
        <dbReference type="ARBA" id="ARBA00022827"/>
    </source>
</evidence>
<evidence type="ECO:0000256" key="2">
    <source>
        <dbReference type="ARBA" id="ARBA00010790"/>
    </source>
</evidence>
<dbReference type="GO" id="GO:0050660">
    <property type="term" value="F:flavin adenine dinucleotide binding"/>
    <property type="evidence" value="ECO:0007669"/>
    <property type="project" value="InterPro"/>
</dbReference>
<dbReference type="Proteomes" id="UP000320239">
    <property type="component" value="Unassembled WGS sequence"/>
</dbReference>
<dbReference type="InterPro" id="IPR007867">
    <property type="entry name" value="GMC_OxRtase_C"/>
</dbReference>
<evidence type="ECO:0000313" key="8">
    <source>
        <dbReference type="Proteomes" id="UP000320239"/>
    </source>
</evidence>
<feature type="binding site" evidence="5">
    <location>
        <position position="80"/>
    </location>
    <ligand>
        <name>FAD</name>
        <dbReference type="ChEBI" id="CHEBI:57692"/>
    </ligand>
</feature>
<feature type="binding site" evidence="5">
    <location>
        <position position="434"/>
    </location>
    <ligand>
        <name>substrate</name>
    </ligand>
</feature>
<dbReference type="Gene3D" id="3.30.410.40">
    <property type="match status" value="1"/>
</dbReference>
<dbReference type="SUPFAM" id="SSF51905">
    <property type="entry name" value="FAD/NAD(P)-binding domain"/>
    <property type="match status" value="1"/>
</dbReference>
<dbReference type="PANTHER" id="PTHR11552">
    <property type="entry name" value="GLUCOSE-METHANOL-CHOLINE GMC OXIDOREDUCTASE"/>
    <property type="match status" value="1"/>
</dbReference>
<reference evidence="7 8" key="1">
    <citation type="submission" date="2019-06" db="EMBL/GenBank/DDBJ databases">
        <title>Sequencing the genomes of 1000 actinobacteria strains.</title>
        <authorList>
            <person name="Klenk H.-P."/>
        </authorList>
    </citation>
    <scope>NUCLEOTIDE SEQUENCE [LARGE SCALE GENOMIC DNA]</scope>
    <source>
        <strain evidence="7 8">DSM 43866</strain>
    </source>
</reference>
<evidence type="ECO:0000259" key="6">
    <source>
        <dbReference type="PROSITE" id="PS00624"/>
    </source>
</evidence>
<keyword evidence="4 5" id="KW-0274">FAD</keyword>